<name>A0A938XB50_9FIRM</name>
<dbReference type="AlphaFoldDB" id="A0A938XB50"/>
<protein>
    <recommendedName>
        <fullName evidence="3">SipW-cognate class signal peptide</fullName>
    </recommendedName>
</protein>
<sequence length="496" mass="52881">MKQTKHSLVVSAVSLLLSAAMLLGITFAWFTDGVVNKNNAIQAGTLLMDAYVYDLSTDGTGQSFQIKDVNGGDPFVFSAAGRNLKENSAPIISEQNWEPGVSSAKLLTIQNSGTLAQKIKLQFQTSGGLTDALWFDFVQVNENGEVTGNFQKRPMNTLSTFTQNLELPLVNTGDAVTFILVYGMYEDAANEYMNETFSADVTILGAQYSFETDGFGSSSYDSDAEYDVIDVSNASDLQAAAQAGKNVRLTQNIATTDEIVFADDAKLYLNGQTLTVNGGKNAVKADEGKTLTVYGSGTVNGALYANKNATLIVNGGSDFKVDSDSIMGWAVYGGNGATVQLNGGTYTASQEGPTIQVNSMMGKASLSMKDVTVNVGSASVLDSYGVYSNAPENVLENVTVNAQYSRALYFNSESSHVVIKGGTFTTDKISGAPNPTIQYSGTLEISDAVINRVGTGILYRKTFPKPTEVVGLTMENVTFHQADPSAAAYQDTDYNR</sequence>
<dbReference type="SUPFAM" id="SSF51126">
    <property type="entry name" value="Pectin lyase-like"/>
    <property type="match status" value="1"/>
</dbReference>
<comment type="caution">
    <text evidence="1">The sequence shown here is derived from an EMBL/GenBank/DDBJ whole genome shotgun (WGS) entry which is preliminary data.</text>
</comment>
<dbReference type="EMBL" id="JACJKY010000034">
    <property type="protein sequence ID" value="MBM6921949.1"/>
    <property type="molecule type" value="Genomic_DNA"/>
</dbReference>
<gene>
    <name evidence="1" type="ORF">H6A12_12450</name>
</gene>
<dbReference type="InterPro" id="IPR011050">
    <property type="entry name" value="Pectin_lyase_fold/virulence"/>
</dbReference>
<reference evidence="1" key="1">
    <citation type="submission" date="2020-08" db="EMBL/GenBank/DDBJ databases">
        <authorList>
            <person name="Cejkova D."/>
            <person name="Kubasova T."/>
            <person name="Jahodarova E."/>
            <person name="Rychlik I."/>
        </authorList>
    </citation>
    <scope>NUCLEOTIDE SEQUENCE</scope>
    <source>
        <strain evidence="1">An559</strain>
    </source>
</reference>
<evidence type="ECO:0000313" key="2">
    <source>
        <dbReference type="Proteomes" id="UP000774750"/>
    </source>
</evidence>
<evidence type="ECO:0000313" key="1">
    <source>
        <dbReference type="EMBL" id="MBM6921949.1"/>
    </source>
</evidence>
<dbReference type="RefSeq" id="WP_204448334.1">
    <property type="nucleotide sequence ID" value="NZ_JACJKY010000034.1"/>
</dbReference>
<accession>A0A938XB50</accession>
<dbReference type="Proteomes" id="UP000774750">
    <property type="component" value="Unassembled WGS sequence"/>
</dbReference>
<organism evidence="1 2">
    <name type="scientific">Merdimmobilis hominis</name>
    <dbReference type="NCBI Taxonomy" id="2897707"/>
    <lineage>
        <taxon>Bacteria</taxon>
        <taxon>Bacillati</taxon>
        <taxon>Bacillota</taxon>
        <taxon>Clostridia</taxon>
        <taxon>Eubacteriales</taxon>
        <taxon>Oscillospiraceae</taxon>
        <taxon>Merdimmobilis</taxon>
    </lineage>
</organism>
<proteinExistence type="predicted"/>
<keyword evidence="2" id="KW-1185">Reference proteome</keyword>
<evidence type="ECO:0008006" key="3">
    <source>
        <dbReference type="Google" id="ProtNLM"/>
    </source>
</evidence>
<reference evidence="1" key="2">
    <citation type="journal article" date="2021" name="Sci. Rep.">
        <title>The distribution of antibiotic resistance genes in chicken gut microbiota commensals.</title>
        <authorList>
            <person name="Juricova H."/>
            <person name="Matiasovicova J."/>
            <person name="Kubasova T."/>
            <person name="Cejkova D."/>
            <person name="Rychlik I."/>
        </authorList>
    </citation>
    <scope>NUCLEOTIDE SEQUENCE</scope>
    <source>
        <strain evidence="1">An559</strain>
    </source>
</reference>